<sequence length="488" mass="51142">MVLSPIDYVIIALYFIVIVSVGFVAMRFTKTKEDYLVAGRRLSFPLFFGCMAALALGGGSTVGSAQLGYEYGFGGIWLNLSIGLGLILAGFLVTSKLSRLRALSVNEVVESSYGPTARIFSSVLTLVYTLTLSVVQVISIGTIINGVLGLNATLSMVLGGGIVIVYTMVGGMWSVTMTDIVQFVVKTIGILILAPLFCISAAGGWDALMAKVPEAFLSAGSMGFDKSFAYVVLYVPGLIIGQDIWQRIFTAKNEKVSKRGTIGAGIYSILYAFATVIIGMSVAVLLPHLDNSQNSFVTGIATFLPVGVRGLVLAAAMAATMSVSSGTILASSTILYNDLFLRFVRARPRATGGTRGSGGMSEVNVTRAFAALIGVVVMVCSLWINDVLVGIDISYGYLSGCVFVPLVASFVLKRFSPKAGLYALGVSAVVVTGCFLTLGTASSIPIVAGMASGLVTYAGVNLASKQKAASPFSDEERPAPEETPGREV</sequence>
<dbReference type="CDD" id="cd11479">
    <property type="entry name" value="SLC5sbd_u3"/>
    <property type="match status" value="1"/>
</dbReference>
<feature type="transmembrane region" description="Helical" evidence="9">
    <location>
        <begin position="396"/>
        <end position="412"/>
    </location>
</feature>
<keyword evidence="5 9" id="KW-1133">Transmembrane helix</keyword>
<reference evidence="13" key="2">
    <citation type="submission" date="2018-05" db="EMBL/GenBank/DDBJ databases">
        <title>Genome Sequencing of selected type strains of the family Eggerthellaceae.</title>
        <authorList>
            <person name="Danylec N."/>
            <person name="Stoll D.A."/>
            <person name="Doetsch A."/>
            <person name="Huch M."/>
        </authorList>
    </citation>
    <scope>NUCLEOTIDE SEQUENCE [LARGE SCALE GENOMIC DNA]</scope>
    <source>
        <strain evidence="13">DSM 16107</strain>
    </source>
</reference>
<reference evidence="10 12" key="1">
    <citation type="journal article" date="2018" name="Elife">
        <title>Discovery and characterization of a prevalent human gut bacterial enzyme sufficient for the inactivation of a family of plant toxins.</title>
        <authorList>
            <person name="Koppel N."/>
            <person name="Bisanz J.E."/>
            <person name="Pandelia M.E."/>
            <person name="Turnbaugh P.J."/>
            <person name="Balskus E.P."/>
        </authorList>
    </citation>
    <scope>NUCLEOTIDE SEQUENCE [LARGE SCALE GENOMIC DNA]</scope>
    <source>
        <strain evidence="10 12">DSM 16107</strain>
    </source>
</reference>
<dbReference type="AlphaFoldDB" id="A0A3N0IYF3"/>
<evidence type="ECO:0000313" key="11">
    <source>
        <dbReference type="EMBL" id="RNM42023.1"/>
    </source>
</evidence>
<feature type="transmembrane region" description="Helical" evidence="9">
    <location>
        <begin position="126"/>
        <end position="148"/>
    </location>
</feature>
<feature type="transmembrane region" description="Helical" evidence="9">
    <location>
        <begin position="419"/>
        <end position="438"/>
    </location>
</feature>
<dbReference type="Gene3D" id="1.20.1730.10">
    <property type="entry name" value="Sodium/glucose cotransporter"/>
    <property type="match status" value="1"/>
</dbReference>
<keyword evidence="12" id="KW-1185">Reference proteome</keyword>
<proteinExistence type="inferred from homology"/>
<accession>A0A3N0IYF3</accession>
<evidence type="ECO:0000256" key="6">
    <source>
        <dbReference type="ARBA" id="ARBA00023136"/>
    </source>
</evidence>
<dbReference type="EMBL" id="PPTT01000002">
    <property type="protein sequence ID" value="RDB71510.1"/>
    <property type="molecule type" value="Genomic_DNA"/>
</dbReference>
<dbReference type="Proteomes" id="UP000270112">
    <property type="component" value="Unassembled WGS sequence"/>
</dbReference>
<feature type="transmembrane region" description="Helical" evidence="9">
    <location>
        <begin position="46"/>
        <end position="69"/>
    </location>
</feature>
<comment type="caution">
    <text evidence="11">The sequence shown here is derived from an EMBL/GenBank/DDBJ whole genome shotgun (WGS) entry which is preliminary data.</text>
</comment>
<feature type="transmembrane region" description="Helical" evidence="9">
    <location>
        <begin position="228"/>
        <end position="245"/>
    </location>
</feature>
<evidence type="ECO:0000256" key="5">
    <source>
        <dbReference type="ARBA" id="ARBA00022989"/>
    </source>
</evidence>
<dbReference type="PANTHER" id="PTHR48086">
    <property type="entry name" value="SODIUM/PROLINE SYMPORTER-RELATED"/>
    <property type="match status" value="1"/>
</dbReference>
<feature type="transmembrane region" description="Helical" evidence="9">
    <location>
        <begin position="154"/>
        <end position="175"/>
    </location>
</feature>
<feature type="transmembrane region" description="Helical" evidence="9">
    <location>
        <begin position="6"/>
        <end position="25"/>
    </location>
</feature>
<evidence type="ECO:0000256" key="9">
    <source>
        <dbReference type="SAM" id="Phobius"/>
    </source>
</evidence>
<evidence type="ECO:0000313" key="13">
    <source>
        <dbReference type="Proteomes" id="UP000270112"/>
    </source>
</evidence>
<reference evidence="11" key="3">
    <citation type="journal article" date="2019" name="Microbiol. Resour. Announc.">
        <title>Draft Genome Sequences of Type Strains of Gordonibacter faecihominis, Paraeggerthella hongkongensis, Parvibacter caecicola,Slackia equolifaciens, Slackia faecicanis, and Slackia isoflavoniconvertens.</title>
        <authorList>
            <person name="Danylec N."/>
            <person name="Stoll D.A."/>
            <person name="Dotsch A."/>
            <person name="Huch M."/>
        </authorList>
    </citation>
    <scope>NUCLEOTIDE SEQUENCE</scope>
    <source>
        <strain evidence="11">DSM 16107</strain>
    </source>
</reference>
<name>A0A3N0IYF3_9ACTN</name>
<evidence type="ECO:0000313" key="10">
    <source>
        <dbReference type="EMBL" id="RDB71510.1"/>
    </source>
</evidence>
<dbReference type="OrthoDB" id="3802925at2"/>
<dbReference type="EMBL" id="QICC01000021">
    <property type="protein sequence ID" value="RNM42023.1"/>
    <property type="molecule type" value="Genomic_DNA"/>
</dbReference>
<keyword evidence="6 9" id="KW-0472">Membrane</keyword>
<comment type="similarity">
    <text evidence="2 7">Belongs to the sodium:solute symporter (SSF) (TC 2.A.21) family.</text>
</comment>
<comment type="subcellular location">
    <subcellularLocation>
        <location evidence="1">Membrane</location>
        <topology evidence="1">Multi-pass membrane protein</topology>
    </subcellularLocation>
</comment>
<feature type="transmembrane region" description="Helical" evidence="9">
    <location>
        <begin position="306"/>
        <end position="336"/>
    </location>
</feature>
<evidence type="ECO:0000256" key="3">
    <source>
        <dbReference type="ARBA" id="ARBA00022448"/>
    </source>
</evidence>
<gene>
    <name evidence="10" type="ORF">C1876_01805</name>
    <name evidence="11" type="ORF">DMP09_06955</name>
</gene>
<dbReference type="InterPro" id="IPR050277">
    <property type="entry name" value="Sodium:Solute_Symporter"/>
</dbReference>
<dbReference type="RefSeq" id="WP_114545017.1">
    <property type="nucleotide sequence ID" value="NZ_JAJCHC010000007.1"/>
</dbReference>
<dbReference type="GO" id="GO:0022857">
    <property type="term" value="F:transmembrane transporter activity"/>
    <property type="evidence" value="ECO:0007669"/>
    <property type="project" value="InterPro"/>
</dbReference>
<dbReference type="GO" id="GO:0005886">
    <property type="term" value="C:plasma membrane"/>
    <property type="evidence" value="ECO:0007669"/>
    <property type="project" value="TreeGrafter"/>
</dbReference>
<dbReference type="PANTHER" id="PTHR48086:SF7">
    <property type="entry name" value="SODIUM-SOLUTE SYMPORTER-RELATED"/>
    <property type="match status" value="1"/>
</dbReference>
<evidence type="ECO:0000256" key="1">
    <source>
        <dbReference type="ARBA" id="ARBA00004141"/>
    </source>
</evidence>
<organism evidence="11 13">
    <name type="scientific">Eggerthella sinensis</name>
    <dbReference type="NCBI Taxonomy" id="242230"/>
    <lineage>
        <taxon>Bacteria</taxon>
        <taxon>Bacillati</taxon>
        <taxon>Actinomycetota</taxon>
        <taxon>Coriobacteriia</taxon>
        <taxon>Eggerthellales</taxon>
        <taxon>Eggerthellaceae</taxon>
        <taxon>Eggerthella</taxon>
    </lineage>
</organism>
<dbReference type="InterPro" id="IPR038377">
    <property type="entry name" value="Na/Glc_symporter_sf"/>
</dbReference>
<protein>
    <submittedName>
        <fullName evidence="11">Sodium:solute symporter</fullName>
    </submittedName>
</protein>
<feature type="region of interest" description="Disordered" evidence="8">
    <location>
        <begin position="466"/>
        <end position="488"/>
    </location>
</feature>
<feature type="transmembrane region" description="Helical" evidence="9">
    <location>
        <begin position="365"/>
        <end position="384"/>
    </location>
</feature>
<feature type="compositionally biased region" description="Basic and acidic residues" evidence="8">
    <location>
        <begin position="474"/>
        <end position="488"/>
    </location>
</feature>
<feature type="transmembrane region" description="Helical" evidence="9">
    <location>
        <begin position="75"/>
        <end position="94"/>
    </location>
</feature>
<evidence type="ECO:0000313" key="12">
    <source>
        <dbReference type="Proteomes" id="UP000253817"/>
    </source>
</evidence>
<feature type="transmembrane region" description="Helical" evidence="9">
    <location>
        <begin position="444"/>
        <end position="463"/>
    </location>
</feature>
<keyword evidence="3" id="KW-0813">Transport</keyword>
<evidence type="ECO:0000256" key="4">
    <source>
        <dbReference type="ARBA" id="ARBA00022692"/>
    </source>
</evidence>
<feature type="transmembrane region" description="Helical" evidence="9">
    <location>
        <begin position="266"/>
        <end position="286"/>
    </location>
</feature>
<evidence type="ECO:0000256" key="8">
    <source>
        <dbReference type="SAM" id="MobiDB-lite"/>
    </source>
</evidence>
<evidence type="ECO:0000256" key="2">
    <source>
        <dbReference type="ARBA" id="ARBA00006434"/>
    </source>
</evidence>
<feature type="transmembrane region" description="Helical" evidence="9">
    <location>
        <begin position="187"/>
        <end position="208"/>
    </location>
</feature>
<dbReference type="Proteomes" id="UP000253817">
    <property type="component" value="Unassembled WGS sequence"/>
</dbReference>
<evidence type="ECO:0000256" key="7">
    <source>
        <dbReference type="RuleBase" id="RU362091"/>
    </source>
</evidence>
<dbReference type="Pfam" id="PF00474">
    <property type="entry name" value="SSF"/>
    <property type="match status" value="1"/>
</dbReference>
<dbReference type="InterPro" id="IPR001734">
    <property type="entry name" value="Na/solute_symporter"/>
</dbReference>
<keyword evidence="4 9" id="KW-0812">Transmembrane</keyword>
<dbReference type="PROSITE" id="PS50283">
    <property type="entry name" value="NA_SOLUT_SYMP_3"/>
    <property type="match status" value="1"/>
</dbReference>